<protein>
    <recommendedName>
        <fullName evidence="3">TetR family transcriptional regulator</fullName>
    </recommendedName>
</protein>
<gene>
    <name evidence="1" type="ORF">BFF78_00795</name>
</gene>
<proteinExistence type="predicted"/>
<dbReference type="EMBL" id="CP017248">
    <property type="protein sequence ID" value="AOR29818.1"/>
    <property type="molecule type" value="Genomic_DNA"/>
</dbReference>
<evidence type="ECO:0000313" key="1">
    <source>
        <dbReference type="EMBL" id="AOR29818.1"/>
    </source>
</evidence>
<organism evidence="1 2">
    <name type="scientific">Streptomyces fodineus</name>
    <dbReference type="NCBI Taxonomy" id="1904616"/>
    <lineage>
        <taxon>Bacteria</taxon>
        <taxon>Bacillati</taxon>
        <taxon>Actinomycetota</taxon>
        <taxon>Actinomycetes</taxon>
        <taxon>Kitasatosporales</taxon>
        <taxon>Streptomycetaceae</taxon>
        <taxon>Streptomyces</taxon>
    </lineage>
</organism>
<dbReference type="KEGG" id="spun:BFF78_00795"/>
<evidence type="ECO:0000313" key="2">
    <source>
        <dbReference type="Proteomes" id="UP000094960"/>
    </source>
</evidence>
<dbReference type="Proteomes" id="UP000094960">
    <property type="component" value="Chromosome"/>
</dbReference>
<keyword evidence="2" id="KW-1185">Reference proteome</keyword>
<reference evidence="2" key="1">
    <citation type="submission" date="2016-09" db="EMBL/GenBank/DDBJ databases">
        <title>Streptomyces puniciscabiei strain:TW1S1 Genome sequencing and assembly.</title>
        <authorList>
            <person name="Kim M.-K."/>
            <person name="Kim S.B."/>
        </authorList>
    </citation>
    <scope>NUCLEOTIDE SEQUENCE [LARGE SCALE GENOMIC DNA]</scope>
    <source>
        <strain evidence="2">TW1S1</strain>
    </source>
</reference>
<accession>A0A1D7Y2L6</accession>
<dbReference type="RefSeq" id="WP_069776476.1">
    <property type="nucleotide sequence ID" value="NZ_CP017248.1"/>
</dbReference>
<evidence type="ECO:0008006" key="3">
    <source>
        <dbReference type="Google" id="ProtNLM"/>
    </source>
</evidence>
<dbReference type="Gene3D" id="1.10.357.10">
    <property type="entry name" value="Tetracycline Repressor, domain 2"/>
    <property type="match status" value="1"/>
</dbReference>
<name>A0A1D7Y2L6_9ACTN</name>
<dbReference type="AlphaFoldDB" id="A0A1D7Y2L6"/>
<sequence length="123" mass="13484">MTASVIYRYSPDHRALVQAVIADLYQDLAVTLEAARDEHPGTPTARKSAVAARELRPCALSRRREFSLLFGKVTADEGTAPDAPSRDATWRFGQGFVTLMPQLWREGTIPLPAYGQAEAAGLR</sequence>